<keyword evidence="1" id="KW-1133">Transmembrane helix</keyword>
<evidence type="ECO:0000313" key="3">
    <source>
        <dbReference type="EMBL" id="KAJ1255324.1"/>
    </source>
</evidence>
<keyword evidence="4" id="KW-1185">Reference proteome</keyword>
<gene>
    <name evidence="3" type="ORF">BS78_K262700</name>
</gene>
<evidence type="ECO:0000313" key="4">
    <source>
        <dbReference type="Proteomes" id="UP001164776"/>
    </source>
</evidence>
<feature type="transmembrane region" description="Helical" evidence="1">
    <location>
        <begin position="320"/>
        <end position="342"/>
    </location>
</feature>
<evidence type="ECO:0000256" key="1">
    <source>
        <dbReference type="SAM" id="Phobius"/>
    </source>
</evidence>
<organism evidence="3 4">
    <name type="scientific">Paspalum vaginatum</name>
    <name type="common">seashore paspalum</name>
    <dbReference type="NCBI Taxonomy" id="158149"/>
    <lineage>
        <taxon>Eukaryota</taxon>
        <taxon>Viridiplantae</taxon>
        <taxon>Streptophyta</taxon>
        <taxon>Embryophyta</taxon>
        <taxon>Tracheophyta</taxon>
        <taxon>Spermatophyta</taxon>
        <taxon>Magnoliopsida</taxon>
        <taxon>Liliopsida</taxon>
        <taxon>Poales</taxon>
        <taxon>Poaceae</taxon>
        <taxon>PACMAD clade</taxon>
        <taxon>Panicoideae</taxon>
        <taxon>Andropogonodae</taxon>
        <taxon>Paspaleae</taxon>
        <taxon>Paspalinae</taxon>
        <taxon>Paspalum</taxon>
    </lineage>
</organism>
<feature type="domain" description="DUF4220" evidence="2">
    <location>
        <begin position="49"/>
        <end position="397"/>
    </location>
</feature>
<keyword evidence="1" id="KW-0472">Membrane</keyword>
<sequence>MDQQHLGSANHLSDIWNSPRGTVLRIEALTLVAIALSFFIAAFGVFAAANGLFLSLGTYSIGLMQSSSVKSKMYPIWAVSLLGFLCCIDPSTRPGPDNNIELWKMLYLLCLYNGYVMLMSISTISSDIYNVAICVLSAFTFMKGFHRSMALVLPGSMRNMVRGIPEERAQFYFRYNDVAKLIVDMPLDVVGNHSTVYMSDISTRRGEDDNQTSKLNACKDVCFSFSLSHLLQRRFHLLQRRFRGILEEDVVEVELAFLYDIFFTSNPFLHYYEAKTASFWAFASVIGICFVGTVAVIPGTRTNRHASPGTIIVDDTVVDIIITEVILVCLALLQVFQLLCCWTSNWARVAFACDCIRNPRVKGIRWRMRQLRASLIKVNLFGSYLWQNKIGQHSIVESASMGCCMQMLGLQYIGRVLQGMLWGRKIAGDAVELHADVKASIADFIGSLNGTEIRGWASFLAMHVATCYCELAQERDDKDFLKCTVSERAAAEKHHRVAIALSKYCAYLVVSAPWLLCVFATVYDEVRQEVLTALRGKDDRLEAMELFTHVHGSRNTIFGSGVKLGMQQRRQPAHVRWKKLADLWVMVVSLRCAIVEQC</sequence>
<dbReference type="Pfam" id="PF13968">
    <property type="entry name" value="DUF4220"/>
    <property type="match status" value="1"/>
</dbReference>
<dbReference type="InterPro" id="IPR025315">
    <property type="entry name" value="DUF4220"/>
</dbReference>
<protein>
    <recommendedName>
        <fullName evidence="2">DUF4220 domain-containing protein</fullName>
    </recommendedName>
</protein>
<dbReference type="AlphaFoldDB" id="A0A9W8CDH8"/>
<reference evidence="3 4" key="1">
    <citation type="submission" date="2022-10" db="EMBL/GenBank/DDBJ databases">
        <title>WGS assembly of Paspalum vaginatum 540-79.</title>
        <authorList>
            <person name="Sun G."/>
            <person name="Wase N."/>
            <person name="Shu S."/>
            <person name="Jenkins J."/>
            <person name="Zhou B."/>
            <person name="Torres-Rodriguez J."/>
            <person name="Chen C."/>
            <person name="Sandor L."/>
            <person name="Plott C."/>
            <person name="Yoshinga Y."/>
            <person name="Daum C."/>
            <person name="Qi P."/>
            <person name="Barry K."/>
            <person name="Lipzen A."/>
            <person name="Berry L."/>
            <person name="Pedersen C."/>
            <person name="Gottilla T."/>
            <person name="Foltz A."/>
            <person name="Yu H."/>
            <person name="O'Malley R."/>
            <person name="Zhang C."/>
            <person name="Devos K."/>
            <person name="Sigmon B."/>
            <person name="Yu B."/>
            <person name="Obata T."/>
            <person name="Schmutz J."/>
            <person name="Schnable J."/>
        </authorList>
    </citation>
    <scope>NUCLEOTIDE SEQUENCE [LARGE SCALE GENOMIC DNA]</scope>
    <source>
        <strain evidence="4">cv. 540-79</strain>
    </source>
</reference>
<comment type="caution">
    <text evidence="3">The sequence shown here is derived from an EMBL/GenBank/DDBJ whole genome shotgun (WGS) entry which is preliminary data.</text>
</comment>
<dbReference type="Proteomes" id="UP001164776">
    <property type="component" value="Unassembled WGS sequence"/>
</dbReference>
<keyword evidence="1" id="KW-0812">Transmembrane</keyword>
<dbReference type="EMBL" id="MU629746">
    <property type="protein sequence ID" value="KAJ1255324.1"/>
    <property type="molecule type" value="Genomic_DNA"/>
</dbReference>
<dbReference type="PANTHER" id="PTHR31325">
    <property type="entry name" value="OS01G0798800 PROTEIN-RELATED"/>
    <property type="match status" value="1"/>
</dbReference>
<dbReference type="OrthoDB" id="627696at2759"/>
<accession>A0A9W8CDH8</accession>
<name>A0A9W8CDH8_9POAL</name>
<feature type="transmembrane region" description="Helical" evidence="1">
    <location>
        <begin position="128"/>
        <end position="145"/>
    </location>
</feature>
<feature type="transmembrane region" description="Helical" evidence="1">
    <location>
        <begin position="279"/>
        <end position="300"/>
    </location>
</feature>
<feature type="transmembrane region" description="Helical" evidence="1">
    <location>
        <begin position="28"/>
        <end position="53"/>
    </location>
</feature>
<evidence type="ECO:0000259" key="2">
    <source>
        <dbReference type="Pfam" id="PF13968"/>
    </source>
</evidence>
<proteinExistence type="predicted"/>
<feature type="transmembrane region" description="Helical" evidence="1">
    <location>
        <begin position="504"/>
        <end position="523"/>
    </location>
</feature>